<feature type="transmembrane region" description="Helical" evidence="7">
    <location>
        <begin position="12"/>
        <end position="29"/>
    </location>
</feature>
<keyword evidence="6" id="KW-0175">Coiled coil</keyword>
<dbReference type="EMBL" id="AP023036">
    <property type="protein sequence ID" value="BCD45181.1"/>
    <property type="molecule type" value="Genomic_DNA"/>
</dbReference>
<dbReference type="Gene3D" id="1.10.1200.160">
    <property type="match status" value="1"/>
</dbReference>
<organism evidence="8 9">
    <name type="scientific">Helicobacter suis</name>
    <dbReference type="NCBI Taxonomy" id="104628"/>
    <lineage>
        <taxon>Bacteria</taxon>
        <taxon>Pseudomonadati</taxon>
        <taxon>Campylobacterota</taxon>
        <taxon>Epsilonproteobacteria</taxon>
        <taxon>Campylobacterales</taxon>
        <taxon>Helicobacteraceae</taxon>
        <taxon>Helicobacter</taxon>
    </lineage>
</organism>
<dbReference type="Gene3D" id="2.40.128.260">
    <property type="entry name" value="Type IV secretion system, VirB10/TraB/TrbI"/>
    <property type="match status" value="1"/>
</dbReference>
<dbReference type="Proteomes" id="UP000509742">
    <property type="component" value="Chromosome"/>
</dbReference>
<dbReference type="CDD" id="cd16429">
    <property type="entry name" value="VirB10"/>
    <property type="match status" value="1"/>
</dbReference>
<dbReference type="Pfam" id="PF03743">
    <property type="entry name" value="TrbI"/>
    <property type="match status" value="1"/>
</dbReference>
<protein>
    <submittedName>
        <fullName evidence="8">VirB10 type IV secretion protein</fullName>
    </submittedName>
</protein>
<keyword evidence="4 7" id="KW-1133">Transmembrane helix</keyword>
<dbReference type="InterPro" id="IPR005498">
    <property type="entry name" value="T4SS_VirB10/TraB/TrbI"/>
</dbReference>
<sequence length="419" mass="46607">MDANTKKWLKRGGIVLGGVLGLFVLAIVVDKSTEKSKEEILELEESTYPLSDYFFVNGKKKDQLQSLPQIETHQHNTKKDYNTINKELEAQNKALEKALESAKQEAKKLPQVVVLKNTETPKSIGSVATPQPVAPIVPPRTRRLTKEQLELLNSRMSPFEPLKDAPKAEIDYGVDSFENLKAQDKGTNENKLLRTITADKMIPAFLITPISSQIAGKVTAQVETDIFANMGRAVLIPKGSKVIGYYNNNNKIGEYRLNIAWTRIITPQGINIMLTNARGVDVKGYNGLIGKVIARNFSKYGMPLLTSTLSNGLLIALTSALANRQNKAGVGNPFFGDYLLMQLTRNTGMSLNQIVGQILADKARINPIIIIREGSRVFISPNLDIFIPKPRHGEVLAQFFKEKKPVVKSQEESYEENEF</sequence>
<dbReference type="RefSeq" id="WP_176486095.1">
    <property type="nucleotide sequence ID" value="NZ_AP023036.1"/>
</dbReference>
<evidence type="ECO:0000256" key="6">
    <source>
        <dbReference type="SAM" id="Coils"/>
    </source>
</evidence>
<reference evidence="8 9" key="1">
    <citation type="submission" date="2020-04" db="EMBL/GenBank/DDBJ databases">
        <title>Genomic analysis of gastric non-Helicobacter pylori Helicobacters isolated in Japan.</title>
        <authorList>
            <person name="Suzuki M."/>
            <person name="Rimbara E."/>
        </authorList>
    </citation>
    <scope>NUCLEOTIDE SEQUENCE [LARGE SCALE GENOMIC DNA]</scope>
    <source>
        <strain evidence="8 9">NHP19-0020</strain>
    </source>
</reference>
<evidence type="ECO:0000313" key="8">
    <source>
        <dbReference type="EMBL" id="BCD45181.1"/>
    </source>
</evidence>
<keyword evidence="9" id="KW-1185">Reference proteome</keyword>
<dbReference type="NCBIfam" id="NF038092">
    <property type="entry name" value="T4SS_ComB10"/>
    <property type="match status" value="1"/>
</dbReference>
<comment type="similarity">
    <text evidence="2">Belongs to the TrbI/VirB10 family.</text>
</comment>
<dbReference type="InterPro" id="IPR042217">
    <property type="entry name" value="T4SS_VirB10/TrbI"/>
</dbReference>
<keyword evidence="5 7" id="KW-0472">Membrane</keyword>
<feature type="coiled-coil region" evidence="6">
    <location>
        <begin position="78"/>
        <end position="112"/>
    </location>
</feature>
<accession>A0ABM7KXK8</accession>
<keyword evidence="3 7" id="KW-0812">Transmembrane</keyword>
<evidence type="ECO:0000256" key="2">
    <source>
        <dbReference type="ARBA" id="ARBA00010265"/>
    </source>
</evidence>
<name>A0ABM7KXK8_9HELI</name>
<comment type="subcellular location">
    <subcellularLocation>
        <location evidence="1">Membrane</location>
        <topology evidence="1">Single-pass membrane protein</topology>
    </subcellularLocation>
</comment>
<dbReference type="InterPro" id="IPR048018">
    <property type="entry name" value="T4SS_ComB10-like"/>
</dbReference>
<evidence type="ECO:0000256" key="7">
    <source>
        <dbReference type="SAM" id="Phobius"/>
    </source>
</evidence>
<evidence type="ECO:0000313" key="9">
    <source>
        <dbReference type="Proteomes" id="UP000509742"/>
    </source>
</evidence>
<evidence type="ECO:0000256" key="4">
    <source>
        <dbReference type="ARBA" id="ARBA00022989"/>
    </source>
</evidence>
<proteinExistence type="inferred from homology"/>
<evidence type="ECO:0000256" key="3">
    <source>
        <dbReference type="ARBA" id="ARBA00022692"/>
    </source>
</evidence>
<gene>
    <name evidence="8" type="ORF">NHP190020_02200</name>
</gene>
<evidence type="ECO:0000256" key="5">
    <source>
        <dbReference type="ARBA" id="ARBA00023136"/>
    </source>
</evidence>
<evidence type="ECO:0000256" key="1">
    <source>
        <dbReference type="ARBA" id="ARBA00004167"/>
    </source>
</evidence>